<dbReference type="InterPro" id="IPR008775">
    <property type="entry name" value="Phytyl_CoA_dOase-like"/>
</dbReference>
<gene>
    <name evidence="2" type="ordered locus">Bcen_1767</name>
</gene>
<dbReference type="Pfam" id="PF05721">
    <property type="entry name" value="PhyH"/>
    <property type="match status" value="1"/>
</dbReference>
<name>A0A0H2XPZ0_BURO1</name>
<keyword evidence="2" id="KW-0223">Dioxygenase</keyword>
<comment type="cofactor">
    <cofactor evidence="1">
        <name>Fe(2+)</name>
        <dbReference type="ChEBI" id="CHEBI:29033"/>
    </cofactor>
</comment>
<reference evidence="2" key="1">
    <citation type="submission" date="2006-05" db="EMBL/GenBank/DDBJ databases">
        <title>Complete sequence of chromosome 1 of Burkholderia cenocepacia AU 1054.</title>
        <authorList>
            <consortium name="US DOE Joint Genome Institute"/>
            <person name="Copeland A."/>
            <person name="Lucas S."/>
            <person name="Lapidus A."/>
            <person name="Barry K."/>
            <person name="Detter J.C."/>
            <person name="Glavina del Rio T."/>
            <person name="Hammon N."/>
            <person name="Israni S."/>
            <person name="Dalin E."/>
            <person name="Tice H."/>
            <person name="Pitluck S."/>
            <person name="Chain P."/>
            <person name="Malfatti S."/>
            <person name="Shin M."/>
            <person name="Vergez L."/>
            <person name="Schmutz J."/>
            <person name="Larimer F."/>
            <person name="Land M."/>
            <person name="Hauser L."/>
            <person name="Kyrpides N."/>
            <person name="Lykidis A."/>
            <person name="LiPuma J.J."/>
            <person name="Konstantinidis K."/>
            <person name="Tiedje J.M."/>
            <person name="Richardson P."/>
        </authorList>
    </citation>
    <scope>NUCLEOTIDE SEQUENCE [LARGE SCALE GENOMIC DNA]</scope>
    <source>
        <strain evidence="2">AU 1054</strain>
    </source>
</reference>
<proteinExistence type="predicted"/>
<protein>
    <submittedName>
        <fullName evidence="2">Phytanoyl-CoA dioxygenase</fullName>
    </submittedName>
</protein>
<keyword evidence="2" id="KW-0560">Oxidoreductase</keyword>
<dbReference type="HOGENOM" id="CLU_061182_0_0_4"/>
<dbReference type="GO" id="GO:0005506">
    <property type="term" value="F:iron ion binding"/>
    <property type="evidence" value="ECO:0007669"/>
    <property type="project" value="UniProtKB-ARBA"/>
</dbReference>
<accession>A0A0H2XPZ0</accession>
<dbReference type="Gene3D" id="2.60.120.620">
    <property type="entry name" value="q2cbj1_9rhob like domain"/>
    <property type="match status" value="1"/>
</dbReference>
<dbReference type="SUPFAM" id="SSF51197">
    <property type="entry name" value="Clavaminate synthase-like"/>
    <property type="match status" value="1"/>
</dbReference>
<dbReference type="EMBL" id="CP000378">
    <property type="protein sequence ID" value="ABF76670.1"/>
    <property type="molecule type" value="Genomic_DNA"/>
</dbReference>
<organism evidence="2">
    <name type="scientific">Burkholderia orbicola (strain AU 1054)</name>
    <dbReference type="NCBI Taxonomy" id="331271"/>
    <lineage>
        <taxon>Bacteria</taxon>
        <taxon>Pseudomonadati</taxon>
        <taxon>Pseudomonadota</taxon>
        <taxon>Betaproteobacteria</taxon>
        <taxon>Burkholderiales</taxon>
        <taxon>Burkholderiaceae</taxon>
        <taxon>Burkholderia</taxon>
        <taxon>Burkholderia cepacia complex</taxon>
        <taxon>Burkholderia orbicola</taxon>
    </lineage>
</organism>
<dbReference type="AlphaFoldDB" id="A0A0H2XPZ0"/>
<sequence length="350" mass="40356">MSQIFENPLPGVPSVESPFFTQIFEAEGVDPEIRRIARDLHHNGFAIIDFPDTEFDQLAERIKDDLRDQYKWDYWFDEGYNIGDGLRIQDAWKFNDDVKRIATNSHILHLLKKLFGRHAWPFQTLNFPVGTQQHMHTDAVHFSSAPERFMCGVWTAFEDIGEDAGPLLYYPGSHKWPIFTNEHIGICATHLERKPTQSVYESMWRALVDAHGVKPQTFRAKKGQALIWLANLLHGGTKQLDKTKTRWSQVTHYYFEDCAYYTPMWSDPFYGNIAFRELPNIVTGEITRNAYLGKQIPIERVGSAHVTRGLPADFDAELYFAANPDVRAAGVGAEEHYLAHGWREMRSLRP</sequence>
<dbReference type="PANTHER" id="PTHR20883:SF48">
    <property type="entry name" value="ECTOINE DIOXYGENASE"/>
    <property type="match status" value="1"/>
</dbReference>
<evidence type="ECO:0000313" key="2">
    <source>
        <dbReference type="EMBL" id="ABF76670.1"/>
    </source>
</evidence>
<evidence type="ECO:0000256" key="1">
    <source>
        <dbReference type="ARBA" id="ARBA00001954"/>
    </source>
</evidence>
<dbReference type="GO" id="GO:0016706">
    <property type="term" value="F:2-oxoglutarate-dependent dioxygenase activity"/>
    <property type="evidence" value="ECO:0007669"/>
    <property type="project" value="UniProtKB-ARBA"/>
</dbReference>
<dbReference type="PANTHER" id="PTHR20883">
    <property type="entry name" value="PHYTANOYL-COA DIOXYGENASE DOMAIN CONTAINING 1"/>
    <property type="match status" value="1"/>
</dbReference>